<accession>A0A1Y2FP16</accession>
<dbReference type="InterPro" id="IPR000719">
    <property type="entry name" value="Prot_kinase_dom"/>
</dbReference>
<feature type="compositionally biased region" description="Polar residues" evidence="6">
    <location>
        <begin position="244"/>
        <end position="273"/>
    </location>
</feature>
<feature type="region of interest" description="Disordered" evidence="6">
    <location>
        <begin position="1"/>
        <end position="143"/>
    </location>
</feature>
<feature type="region of interest" description="Disordered" evidence="6">
    <location>
        <begin position="158"/>
        <end position="282"/>
    </location>
</feature>
<dbReference type="Gene3D" id="3.30.200.20">
    <property type="entry name" value="Phosphorylase Kinase, domain 1"/>
    <property type="match status" value="1"/>
</dbReference>
<protein>
    <submittedName>
        <fullName evidence="8">Kinase-like domain-containing protein</fullName>
    </submittedName>
</protein>
<evidence type="ECO:0000313" key="9">
    <source>
        <dbReference type="Proteomes" id="UP000193685"/>
    </source>
</evidence>
<feature type="compositionally biased region" description="Polar residues" evidence="6">
    <location>
        <begin position="1"/>
        <end position="18"/>
    </location>
</feature>
<dbReference type="AlphaFoldDB" id="A0A1Y2FP16"/>
<name>A0A1Y2FP16_PROLT</name>
<organism evidence="8 9">
    <name type="scientific">Protomyces lactucae-debilis</name>
    <dbReference type="NCBI Taxonomy" id="2754530"/>
    <lineage>
        <taxon>Eukaryota</taxon>
        <taxon>Fungi</taxon>
        <taxon>Dikarya</taxon>
        <taxon>Ascomycota</taxon>
        <taxon>Taphrinomycotina</taxon>
        <taxon>Taphrinomycetes</taxon>
        <taxon>Taphrinales</taxon>
        <taxon>Protomycetaceae</taxon>
        <taxon>Protomyces</taxon>
    </lineage>
</organism>
<dbReference type="Gene3D" id="1.10.510.10">
    <property type="entry name" value="Transferase(Phosphotransferase) domain 1"/>
    <property type="match status" value="1"/>
</dbReference>
<dbReference type="GeneID" id="63785573"/>
<comment type="caution">
    <text evidence="8">The sequence shown here is derived from an EMBL/GenBank/DDBJ whole genome shotgun (WGS) entry which is preliminary data.</text>
</comment>
<dbReference type="PROSITE" id="PS50011">
    <property type="entry name" value="PROTEIN_KINASE_DOM"/>
    <property type="match status" value="1"/>
</dbReference>
<dbReference type="GO" id="GO:0005524">
    <property type="term" value="F:ATP binding"/>
    <property type="evidence" value="ECO:0007669"/>
    <property type="project" value="UniProtKB-KW"/>
</dbReference>
<dbReference type="InterPro" id="IPR008271">
    <property type="entry name" value="Ser/Thr_kinase_AS"/>
</dbReference>
<feature type="region of interest" description="Disordered" evidence="6">
    <location>
        <begin position="788"/>
        <end position="845"/>
    </location>
</feature>
<dbReference type="GO" id="GO:0004674">
    <property type="term" value="F:protein serine/threonine kinase activity"/>
    <property type="evidence" value="ECO:0007669"/>
    <property type="project" value="UniProtKB-KW"/>
</dbReference>
<dbReference type="Pfam" id="PF00069">
    <property type="entry name" value="Pkinase"/>
    <property type="match status" value="1"/>
</dbReference>
<feature type="region of interest" description="Disordered" evidence="6">
    <location>
        <begin position="332"/>
        <end position="361"/>
    </location>
</feature>
<feature type="compositionally biased region" description="Polar residues" evidence="6">
    <location>
        <begin position="689"/>
        <end position="710"/>
    </location>
</feature>
<keyword evidence="5" id="KW-0067">ATP-binding</keyword>
<dbReference type="PANTHER" id="PTHR24345:SF0">
    <property type="entry name" value="CELL CYCLE SERINE_THREONINE-PROTEIN KINASE CDC5_MSD2"/>
    <property type="match status" value="1"/>
</dbReference>
<keyword evidence="2" id="KW-0808">Transferase</keyword>
<feature type="region of interest" description="Disordered" evidence="6">
    <location>
        <begin position="688"/>
        <end position="713"/>
    </location>
</feature>
<evidence type="ECO:0000256" key="3">
    <source>
        <dbReference type="ARBA" id="ARBA00022741"/>
    </source>
</evidence>
<dbReference type="PROSITE" id="PS00108">
    <property type="entry name" value="PROTEIN_KINASE_ST"/>
    <property type="match status" value="1"/>
</dbReference>
<dbReference type="OrthoDB" id="4062651at2759"/>
<dbReference type="Proteomes" id="UP000193685">
    <property type="component" value="Unassembled WGS sequence"/>
</dbReference>
<dbReference type="RefSeq" id="XP_040726857.1">
    <property type="nucleotide sequence ID" value="XM_040868974.1"/>
</dbReference>
<feature type="domain" description="Protein kinase" evidence="7">
    <location>
        <begin position="405"/>
        <end position="777"/>
    </location>
</feature>
<feature type="compositionally biased region" description="Polar residues" evidence="6">
    <location>
        <begin position="205"/>
        <end position="215"/>
    </location>
</feature>
<dbReference type="SMART" id="SM00220">
    <property type="entry name" value="S_TKc"/>
    <property type="match status" value="1"/>
</dbReference>
<evidence type="ECO:0000256" key="4">
    <source>
        <dbReference type="ARBA" id="ARBA00022777"/>
    </source>
</evidence>
<dbReference type="InterPro" id="IPR011009">
    <property type="entry name" value="Kinase-like_dom_sf"/>
</dbReference>
<evidence type="ECO:0000256" key="2">
    <source>
        <dbReference type="ARBA" id="ARBA00022679"/>
    </source>
</evidence>
<evidence type="ECO:0000256" key="5">
    <source>
        <dbReference type="ARBA" id="ARBA00022840"/>
    </source>
</evidence>
<dbReference type="PANTHER" id="PTHR24345">
    <property type="entry name" value="SERINE/THREONINE-PROTEIN KINASE PLK"/>
    <property type="match status" value="1"/>
</dbReference>
<feature type="compositionally biased region" description="Low complexity" evidence="6">
    <location>
        <begin position="19"/>
        <end position="39"/>
    </location>
</feature>
<proteinExistence type="predicted"/>
<dbReference type="SUPFAM" id="SSF56112">
    <property type="entry name" value="Protein kinase-like (PK-like)"/>
    <property type="match status" value="1"/>
</dbReference>
<evidence type="ECO:0000313" key="8">
    <source>
        <dbReference type="EMBL" id="ORY85074.1"/>
    </source>
</evidence>
<keyword evidence="3" id="KW-0547">Nucleotide-binding</keyword>
<gene>
    <name evidence="8" type="ORF">BCR37DRAFT_378120</name>
</gene>
<keyword evidence="1" id="KW-0723">Serine/threonine-protein kinase</keyword>
<feature type="compositionally biased region" description="Basic and acidic residues" evidence="6">
    <location>
        <begin position="168"/>
        <end position="190"/>
    </location>
</feature>
<keyword evidence="9" id="KW-1185">Reference proteome</keyword>
<keyword evidence="4 8" id="KW-0418">Kinase</keyword>
<dbReference type="EMBL" id="MCFI01000005">
    <property type="protein sequence ID" value="ORY85074.1"/>
    <property type="molecule type" value="Genomic_DNA"/>
</dbReference>
<evidence type="ECO:0000256" key="6">
    <source>
        <dbReference type="SAM" id="MobiDB-lite"/>
    </source>
</evidence>
<dbReference type="STRING" id="56484.A0A1Y2FP16"/>
<sequence length="845" mass="90919">MFNAAQSPSTPDDASQHSPRLADLSPPAPAPLDLKAPIPEESEADVAAESDGSGSHSPIHQHAAAGLPISGATGKQAAAHDVHTPSPLSLPDGPFADTGRGVPPSPGRNAAPSRASTLPAHEGAGGVVRKTSTSGTKQAGGHSLIRKLSGIHIFGKHKDKQGLSSPVDDQKSFKQAQAERHQVELVHPRTQDVSQPAENMRRQRSPSNNNLQTPPVQHGGRAMFSMGDSRGTTPAATPGVSRGPSRQSSVHDLPQSSASSMQGDAAHSPTSTVHPRHSEAQASPSIMDALQDDPDFMPKPVRSRSTFGFWSKDKDKQATQNIGGADVRRVSSFNHNTNGAPVAVDIPGRPRSGTGQSMSDLSRTLSKTSLVRGAGWGAITGQLPKFDNLYVYQEADSKLLKLPKKGAKGQVGEGAGGLVRTARLKSGKKPQYHAESQGGDLGLFAVKTFAKKREKEDEGFYCAKLVREFRVHCALSHANIVKLADICVEDHKFGEQSFVAVMDYCIGGDLFDLHYHAYNAIDQGVMGKAEKNCCYKQLMFAVNYMHQQGIAHRDIKLENMLMNGHGQLKLADFGTSVFVSGPDAESCRGVVGTDHSIPPEAYQSGSRDGPAYDGLKADIWACACVFHFLTWENDSPAAALNAYPFGGEGADPRPSNKNKSWSKYINNLKRYEPNKFLPGYEGGEVAMSPTGSMPGTPISRQASSVHSSDNGFPGSYASKHTVHSVTDASLDDCRDPLRKKAPFCRLPASSFTSMKGMFDPNPDTRWTAEMVLQDKFFDLIDCCQQDSNPNGYRPSAARHKKKQGQQSKVHNHIRPGARKLMESNSVEQGRHQDQVNEMRSALPSS</sequence>
<reference evidence="8 9" key="1">
    <citation type="submission" date="2016-07" db="EMBL/GenBank/DDBJ databases">
        <title>Pervasive Adenine N6-methylation of Active Genes in Fungi.</title>
        <authorList>
            <consortium name="DOE Joint Genome Institute"/>
            <person name="Mondo S.J."/>
            <person name="Dannebaum R.O."/>
            <person name="Kuo R.C."/>
            <person name="Labutti K."/>
            <person name="Haridas S."/>
            <person name="Kuo A."/>
            <person name="Salamov A."/>
            <person name="Ahrendt S.R."/>
            <person name="Lipzen A."/>
            <person name="Sullivan W."/>
            <person name="Andreopoulos W.B."/>
            <person name="Clum A."/>
            <person name="Lindquist E."/>
            <person name="Daum C."/>
            <person name="Ramamoorthy G.K."/>
            <person name="Gryganskyi A."/>
            <person name="Culley D."/>
            <person name="Magnuson J.K."/>
            <person name="James T.Y."/>
            <person name="O'Malley M.A."/>
            <person name="Stajich J.E."/>
            <person name="Spatafora J.W."/>
            <person name="Visel A."/>
            <person name="Grigoriev I.V."/>
        </authorList>
    </citation>
    <scope>NUCLEOTIDE SEQUENCE [LARGE SCALE GENOMIC DNA]</scope>
    <source>
        <strain evidence="8 9">12-1054</strain>
    </source>
</reference>
<dbReference type="GO" id="GO:0005634">
    <property type="term" value="C:nucleus"/>
    <property type="evidence" value="ECO:0007669"/>
    <property type="project" value="TreeGrafter"/>
</dbReference>
<evidence type="ECO:0000256" key="1">
    <source>
        <dbReference type="ARBA" id="ARBA00022527"/>
    </source>
</evidence>
<evidence type="ECO:0000259" key="7">
    <source>
        <dbReference type="PROSITE" id="PS50011"/>
    </source>
</evidence>
<feature type="compositionally biased region" description="Basic residues" evidence="6">
    <location>
        <begin position="796"/>
        <end position="817"/>
    </location>
</feature>